<keyword evidence="2" id="KW-1185">Reference proteome</keyword>
<proteinExistence type="predicted"/>
<evidence type="ECO:0008006" key="3">
    <source>
        <dbReference type="Google" id="ProtNLM"/>
    </source>
</evidence>
<dbReference type="EMBL" id="JAULBC010000003">
    <property type="protein sequence ID" value="MEX6688024.1"/>
    <property type="molecule type" value="Genomic_DNA"/>
</dbReference>
<sequence>MTKLLPLIALIFLFASCTRGYGLLSKAREKVKKSVCIFSEKSAEEMKCQKSMDEDNGQPASAAGKLSGISNWDARMLLQ</sequence>
<name>A0ABV3ZHZ3_9BACT</name>
<organism evidence="1 2">
    <name type="scientific">Danxiaibacter flavus</name>
    <dbReference type="NCBI Taxonomy" id="3049108"/>
    <lineage>
        <taxon>Bacteria</taxon>
        <taxon>Pseudomonadati</taxon>
        <taxon>Bacteroidota</taxon>
        <taxon>Chitinophagia</taxon>
        <taxon>Chitinophagales</taxon>
        <taxon>Chitinophagaceae</taxon>
        <taxon>Danxiaibacter</taxon>
    </lineage>
</organism>
<dbReference type="PROSITE" id="PS51257">
    <property type="entry name" value="PROKAR_LIPOPROTEIN"/>
    <property type="match status" value="1"/>
</dbReference>
<evidence type="ECO:0000313" key="1">
    <source>
        <dbReference type="EMBL" id="MEX6688024.1"/>
    </source>
</evidence>
<reference evidence="1 2" key="1">
    <citation type="submission" date="2023-07" db="EMBL/GenBank/DDBJ databases">
        <authorList>
            <person name="Lian W.-H."/>
        </authorList>
    </citation>
    <scope>NUCLEOTIDE SEQUENCE [LARGE SCALE GENOMIC DNA]</scope>
    <source>
        <strain evidence="1 2">SYSU DXS3180</strain>
    </source>
</reference>
<dbReference type="Proteomes" id="UP001560573">
    <property type="component" value="Unassembled WGS sequence"/>
</dbReference>
<gene>
    <name evidence="1" type="ORF">QTN47_10990</name>
</gene>
<comment type="caution">
    <text evidence="1">The sequence shown here is derived from an EMBL/GenBank/DDBJ whole genome shotgun (WGS) entry which is preliminary data.</text>
</comment>
<accession>A0ABV3ZHZ3</accession>
<protein>
    <recommendedName>
        <fullName evidence="3">Lipoprotein</fullName>
    </recommendedName>
</protein>
<evidence type="ECO:0000313" key="2">
    <source>
        <dbReference type="Proteomes" id="UP001560573"/>
    </source>
</evidence>
<dbReference type="RefSeq" id="WP_369329431.1">
    <property type="nucleotide sequence ID" value="NZ_JAULBC010000003.1"/>
</dbReference>